<evidence type="ECO:0000256" key="6">
    <source>
        <dbReference type="ARBA" id="ARBA00022741"/>
    </source>
</evidence>
<comment type="catalytic activity">
    <reaction evidence="12">
        <text>ATP + H2O = ADP + phosphate + H(+)</text>
        <dbReference type="Rhea" id="RHEA:13065"/>
        <dbReference type="ChEBI" id="CHEBI:15377"/>
        <dbReference type="ChEBI" id="CHEBI:15378"/>
        <dbReference type="ChEBI" id="CHEBI:30616"/>
        <dbReference type="ChEBI" id="CHEBI:43474"/>
        <dbReference type="ChEBI" id="CHEBI:456216"/>
    </reaction>
</comment>
<dbReference type="PANTHER" id="PTHR43858:SF1">
    <property type="entry name" value="ABC TRANSPORTER-RELATED PROTEIN"/>
    <property type="match status" value="1"/>
</dbReference>
<dbReference type="GO" id="GO:0045900">
    <property type="term" value="P:negative regulation of translational elongation"/>
    <property type="evidence" value="ECO:0007669"/>
    <property type="project" value="UniProtKB-UniRule"/>
</dbReference>
<evidence type="ECO:0000256" key="1">
    <source>
        <dbReference type="ARBA" id="ARBA00005868"/>
    </source>
</evidence>
<keyword evidence="7 12" id="KW-0378">Hydrolase</keyword>
<dbReference type="Pfam" id="PF00005">
    <property type="entry name" value="ABC_tran"/>
    <property type="match status" value="2"/>
</dbReference>
<keyword evidence="3 12" id="KW-0820">tRNA-binding</keyword>
<comment type="caution">
    <text evidence="12">Lacks conserved residue(s) required for the propagation of feature annotation.</text>
</comment>
<evidence type="ECO:0000256" key="8">
    <source>
        <dbReference type="ARBA" id="ARBA00022840"/>
    </source>
</evidence>
<proteinExistence type="inferred from homology"/>
<evidence type="ECO:0000256" key="4">
    <source>
        <dbReference type="ARBA" id="ARBA00022730"/>
    </source>
</evidence>
<dbReference type="KEGG" id="pmad:BAY61_08490"/>
<dbReference type="InterPro" id="IPR003439">
    <property type="entry name" value="ABC_transporter-like_ATP-bd"/>
</dbReference>
<dbReference type="Pfam" id="PF12848">
    <property type="entry name" value="ABC_tran_Xtn"/>
    <property type="match status" value="1"/>
</dbReference>
<dbReference type="GO" id="GO:0043022">
    <property type="term" value="F:ribosome binding"/>
    <property type="evidence" value="ECO:0007669"/>
    <property type="project" value="UniProtKB-UniRule"/>
</dbReference>
<keyword evidence="10 12" id="KW-0694">RNA-binding</keyword>
<dbReference type="AlphaFoldDB" id="A0A222VME3"/>
<gene>
    <name evidence="12" type="primary">ettA</name>
    <name evidence="13" type="ORF">SAMN05421630_10156</name>
</gene>
<dbReference type="EC" id="3.6.1.-" evidence="12"/>
<dbReference type="InterPro" id="IPR027417">
    <property type="entry name" value="P-loop_NTPase"/>
</dbReference>
<keyword evidence="8 12" id="KW-0067">ATP-binding</keyword>
<dbReference type="STRING" id="530584.SAMN05421630_10156"/>
<accession>A0A222VME3</accession>
<comment type="subcellular location">
    <subcellularLocation>
        <location evidence="12">Cytoplasm</location>
    </subcellularLocation>
    <text evidence="12">Associates with ribosomes and polysomes.</text>
</comment>
<dbReference type="GO" id="GO:0016887">
    <property type="term" value="F:ATP hydrolysis activity"/>
    <property type="evidence" value="ECO:0007669"/>
    <property type="project" value="UniProtKB-UniRule"/>
</dbReference>
<dbReference type="EMBL" id="FMZE01000001">
    <property type="protein sequence ID" value="SDC01248.1"/>
    <property type="molecule type" value="Genomic_DNA"/>
</dbReference>
<dbReference type="GO" id="GO:0005737">
    <property type="term" value="C:cytoplasm"/>
    <property type="evidence" value="ECO:0007669"/>
    <property type="project" value="UniProtKB-SubCell"/>
</dbReference>
<dbReference type="PROSITE" id="PS50893">
    <property type="entry name" value="ABC_TRANSPORTER_2"/>
    <property type="match status" value="2"/>
</dbReference>
<keyword evidence="9 12" id="KW-0810">Translation regulation</keyword>
<evidence type="ECO:0000256" key="12">
    <source>
        <dbReference type="HAMAP-Rule" id="MF_00847"/>
    </source>
</evidence>
<protein>
    <recommendedName>
        <fullName evidence="12">Energy-dependent translational throttle protein EttA</fullName>
        <ecNumber evidence="12">3.6.1.-</ecNumber>
    </recommendedName>
    <alternativeName>
        <fullName evidence="12">Translational regulatory factor EttA</fullName>
    </alternativeName>
</protein>
<evidence type="ECO:0000256" key="5">
    <source>
        <dbReference type="ARBA" id="ARBA00022737"/>
    </source>
</evidence>
<comment type="function">
    <text evidence="12">A translation factor that gates the progression of the 70S ribosomal initiation complex (IC, containing tRNA(fMet) in the P-site) into the translation elongation cycle by using a mechanism sensitive to the ATP/ADP ratio. Binds to the 70S ribosome E-site where it modulates the state of the translating ribosome during subunit translocation. ATP hydrolysis probably frees it from the ribosome, which can enter the elongation phase.</text>
</comment>
<evidence type="ECO:0000313" key="14">
    <source>
        <dbReference type="Proteomes" id="UP000199494"/>
    </source>
</evidence>
<evidence type="ECO:0000256" key="3">
    <source>
        <dbReference type="ARBA" id="ARBA00022555"/>
    </source>
</evidence>
<evidence type="ECO:0000256" key="9">
    <source>
        <dbReference type="ARBA" id="ARBA00022845"/>
    </source>
</evidence>
<comment type="similarity">
    <text evidence="1 12">Belongs to the ABC transporter superfamily. ABCF family. Translational throttle EttA subfamily.</text>
</comment>
<dbReference type="InterPro" id="IPR003593">
    <property type="entry name" value="AAA+_ATPase"/>
</dbReference>
<comment type="domain">
    <text evidence="12">The arm domain is inserted in the first ABC transporter domain. Probably contacts ribosomal protein L1.</text>
</comment>
<sequence length="558" mass="62062">MAEFIYTMKKVRKTVGDKVILDDVSTAFYPGAKIGVVGPNGAGKSTVLKIMAGLDQPSNGEAFLQPGASVGILQQEPPLNEEKTVRGNVEEGLGEIKVKLDRFNEIAEQLATDYSDALMEEMGKLQEDLDHADAWELDSQLEQAMDALRCPPGDEQVTHLSGGERRRVALCKLLLSKPDLLLLDEPTNHLDAESVLWLEQFLASYPGAVLAVTHDRYFLDNVAQWIMELDRGRVVGYEGNYSTYLEKKRERLAVQGKKDAKLAKRLQNELDWVRSNAKARQTKSRSRLERYEEMAAEAEKTKKLDFEEIQIPPGPRLGNVVVEVRNLNKGFEDRVLIDGLSFTLPRNGIVGVIGPNGVGKTTLFKTIVGLEEPDSGTVKIGETVKLSYVDQQRGGIDPDKTVWQVVSDGLDFIHVGQTEMPSRAYVSAFGFKGPDQQKPAGVLSGGERNRLNLALTLKLGGNLILLDEPTNDLDVETLGSLENALEQFPGCAVVISHDRWFLDRVATHILAWEGDDANPAKWFWFEGNFEGYEKNKIERMGAEAARPHRVTHRKLTRD</sequence>
<dbReference type="Proteomes" id="UP000199494">
    <property type="component" value="Unassembled WGS sequence"/>
</dbReference>
<dbReference type="SUPFAM" id="SSF52540">
    <property type="entry name" value="P-loop containing nucleoside triphosphate hydrolases"/>
    <property type="match status" value="2"/>
</dbReference>
<comment type="subunit">
    <text evidence="12">Monomer. Probably contacts ribosomal proteins L1, L5, L33 and S7, the 16S and 23S rRNA and the P-site containing tRNA(fMet).</text>
</comment>
<evidence type="ECO:0000256" key="7">
    <source>
        <dbReference type="ARBA" id="ARBA00022801"/>
    </source>
</evidence>
<dbReference type="OrthoDB" id="3169603at2"/>
<dbReference type="HAMAP" id="MF_00847">
    <property type="entry name" value="EttA"/>
    <property type="match status" value="1"/>
</dbReference>
<comment type="domain">
    <text evidence="12">The P-site tRNA interaction motif (PtIM domain) probably interacts with the P-site tRNA(fMet) as well as the 23S rRNA.</text>
</comment>
<dbReference type="GO" id="GO:0000049">
    <property type="term" value="F:tRNA binding"/>
    <property type="evidence" value="ECO:0007669"/>
    <property type="project" value="UniProtKB-UniRule"/>
</dbReference>
<keyword evidence="11 12" id="KW-0648">Protein biosynthesis</keyword>
<reference evidence="13 14" key="1">
    <citation type="submission" date="2016-10" db="EMBL/GenBank/DDBJ databases">
        <authorList>
            <person name="de Groot N.N."/>
        </authorList>
    </citation>
    <scope>NUCLEOTIDE SEQUENCE [LARGE SCALE GENOMIC DNA]</scope>
    <source>
        <strain evidence="13 14">CGMCC 4.5506</strain>
    </source>
</reference>
<keyword evidence="5 12" id="KW-0677">Repeat</keyword>
<dbReference type="CDD" id="cd03221">
    <property type="entry name" value="ABCF_EF-3"/>
    <property type="match status" value="2"/>
</dbReference>
<feature type="binding site" evidence="12">
    <location>
        <begin position="38"/>
        <end position="45"/>
    </location>
    <ligand>
        <name>ATP</name>
        <dbReference type="ChEBI" id="CHEBI:30616"/>
        <label>1</label>
    </ligand>
</feature>
<dbReference type="InterPro" id="IPR032781">
    <property type="entry name" value="ABC_tran_Xtn"/>
</dbReference>
<dbReference type="FunFam" id="3.40.50.300:FF:000183">
    <property type="entry name" value="ABC transporter ATP-binding protein yjjK"/>
    <property type="match status" value="1"/>
</dbReference>
<dbReference type="FunFam" id="3.40.50.300:FF:000011">
    <property type="entry name" value="Putative ABC transporter ATP-binding component"/>
    <property type="match status" value="1"/>
</dbReference>
<keyword evidence="6 12" id="KW-0547">Nucleotide-binding</keyword>
<dbReference type="PANTHER" id="PTHR43858">
    <property type="entry name" value="ENERGY-DEPENDENT TRANSLATIONAL THROTTLE PROTEIN ETTA"/>
    <property type="match status" value="1"/>
</dbReference>
<dbReference type="SMART" id="SM00382">
    <property type="entry name" value="AAA"/>
    <property type="match status" value="2"/>
</dbReference>
<keyword evidence="4 12" id="KW-0699">rRNA-binding</keyword>
<evidence type="ECO:0000313" key="13">
    <source>
        <dbReference type="EMBL" id="SDC01248.1"/>
    </source>
</evidence>
<keyword evidence="2 12" id="KW-0963">Cytoplasm</keyword>
<evidence type="ECO:0000256" key="10">
    <source>
        <dbReference type="ARBA" id="ARBA00022884"/>
    </source>
</evidence>
<keyword evidence="14" id="KW-1185">Reference proteome</keyword>
<dbReference type="RefSeq" id="WP_091794747.1">
    <property type="nucleotide sequence ID" value="NZ_CP016353.1"/>
</dbReference>
<dbReference type="InterPro" id="IPR022374">
    <property type="entry name" value="EttA"/>
</dbReference>
<evidence type="ECO:0000256" key="2">
    <source>
        <dbReference type="ARBA" id="ARBA00022490"/>
    </source>
</evidence>
<feature type="binding site" evidence="12">
    <location>
        <begin position="354"/>
        <end position="361"/>
    </location>
    <ligand>
        <name>ATP</name>
        <dbReference type="ChEBI" id="CHEBI:30616"/>
        <label>2</label>
    </ligand>
</feature>
<dbReference type="GO" id="GO:0006412">
    <property type="term" value="P:translation"/>
    <property type="evidence" value="ECO:0007669"/>
    <property type="project" value="UniProtKB-KW"/>
</dbReference>
<dbReference type="Gene3D" id="3.40.50.300">
    <property type="entry name" value="P-loop containing nucleotide triphosphate hydrolases"/>
    <property type="match status" value="2"/>
</dbReference>
<evidence type="ECO:0000256" key="11">
    <source>
        <dbReference type="ARBA" id="ARBA00022917"/>
    </source>
</evidence>
<dbReference type="NCBIfam" id="NF008775">
    <property type="entry name" value="PRK11819.1"/>
    <property type="match status" value="1"/>
</dbReference>
<name>A0A222VME3_9PSEU</name>
<dbReference type="PROSITE" id="PS00211">
    <property type="entry name" value="ABC_TRANSPORTER_1"/>
    <property type="match status" value="2"/>
</dbReference>
<dbReference type="GO" id="GO:0019843">
    <property type="term" value="F:rRNA binding"/>
    <property type="evidence" value="ECO:0007669"/>
    <property type="project" value="UniProtKB-UniRule"/>
</dbReference>
<organism evidence="13 14">
    <name type="scientific">Prauserella marina</name>
    <dbReference type="NCBI Taxonomy" id="530584"/>
    <lineage>
        <taxon>Bacteria</taxon>
        <taxon>Bacillati</taxon>
        <taxon>Actinomycetota</taxon>
        <taxon>Actinomycetes</taxon>
        <taxon>Pseudonocardiales</taxon>
        <taxon>Pseudonocardiaceae</taxon>
        <taxon>Prauserella</taxon>
    </lineage>
</organism>
<dbReference type="InterPro" id="IPR017871">
    <property type="entry name" value="ABC_transporter-like_CS"/>
</dbReference>
<dbReference type="GO" id="GO:0005524">
    <property type="term" value="F:ATP binding"/>
    <property type="evidence" value="ECO:0007669"/>
    <property type="project" value="UniProtKB-UniRule"/>
</dbReference>
<dbReference type="NCBIfam" id="TIGR03719">
    <property type="entry name" value="ABC_ABC_ChvD"/>
    <property type="match status" value="1"/>
</dbReference>